<sequence>MLPADGLEASHLPCWTHYSNASYVSFADVARANSNDWQQVQSKSSTKRARQSAKLNPAPSVAQETTSAAAADAKPKQSRRVFVRIPQEDPTCSHLRTSAPATFSAWLETVCKLPRTKFQKTYAVSSGYCVEFKSHKDRKLLVDATAALTPPLVSEMENPNATSYFLSGVPLDVPGAGADTKIVIDVASLAAEIKAVIGLVPSRVLLGKTREDGQSFTIVLPKKVSPFRVFGSDAAKLLRRNPTVRTCARCFGFHDTPKCSFAAVCADCGAAKLNHPTMGCDKRPQCPNCLGPFAPGHAGCPCAPKVVSGRVVSITKDKR</sequence>
<organism evidence="2 3">
    <name type="scientific">Diplogelasinospora grovesii</name>
    <dbReference type="NCBI Taxonomy" id="303347"/>
    <lineage>
        <taxon>Eukaryota</taxon>
        <taxon>Fungi</taxon>
        <taxon>Dikarya</taxon>
        <taxon>Ascomycota</taxon>
        <taxon>Pezizomycotina</taxon>
        <taxon>Sordariomycetes</taxon>
        <taxon>Sordariomycetidae</taxon>
        <taxon>Sordariales</taxon>
        <taxon>Diplogelasinosporaceae</taxon>
        <taxon>Diplogelasinospora</taxon>
    </lineage>
</organism>
<gene>
    <name evidence="2" type="ORF">QBC46DRAFT_274893</name>
</gene>
<dbReference type="Proteomes" id="UP001303473">
    <property type="component" value="Unassembled WGS sequence"/>
</dbReference>
<name>A0AAN6MVN9_9PEZI</name>
<dbReference type="AlphaFoldDB" id="A0AAN6MVN9"/>
<keyword evidence="3" id="KW-1185">Reference proteome</keyword>
<proteinExistence type="predicted"/>
<reference evidence="3" key="1">
    <citation type="journal article" date="2023" name="Mol. Phylogenet. Evol.">
        <title>Genome-scale phylogeny and comparative genomics of the fungal order Sordariales.</title>
        <authorList>
            <person name="Hensen N."/>
            <person name="Bonometti L."/>
            <person name="Westerberg I."/>
            <person name="Brannstrom I.O."/>
            <person name="Guillou S."/>
            <person name="Cros-Aarteil S."/>
            <person name="Calhoun S."/>
            <person name="Haridas S."/>
            <person name="Kuo A."/>
            <person name="Mondo S."/>
            <person name="Pangilinan J."/>
            <person name="Riley R."/>
            <person name="LaButti K."/>
            <person name="Andreopoulos B."/>
            <person name="Lipzen A."/>
            <person name="Chen C."/>
            <person name="Yan M."/>
            <person name="Daum C."/>
            <person name="Ng V."/>
            <person name="Clum A."/>
            <person name="Steindorff A."/>
            <person name="Ohm R.A."/>
            <person name="Martin F."/>
            <person name="Silar P."/>
            <person name="Natvig D.O."/>
            <person name="Lalanne C."/>
            <person name="Gautier V."/>
            <person name="Ament-Velasquez S.L."/>
            <person name="Kruys A."/>
            <person name="Hutchinson M.I."/>
            <person name="Powell A.J."/>
            <person name="Barry K."/>
            <person name="Miller A.N."/>
            <person name="Grigoriev I.V."/>
            <person name="Debuchy R."/>
            <person name="Gladieux P."/>
            <person name="Hiltunen Thoren M."/>
            <person name="Johannesson H."/>
        </authorList>
    </citation>
    <scope>NUCLEOTIDE SEQUENCE [LARGE SCALE GENOMIC DNA]</scope>
    <source>
        <strain evidence="3">CBS 340.73</strain>
    </source>
</reference>
<evidence type="ECO:0000313" key="3">
    <source>
        <dbReference type="Proteomes" id="UP001303473"/>
    </source>
</evidence>
<feature type="non-terminal residue" evidence="2">
    <location>
        <position position="319"/>
    </location>
</feature>
<feature type="region of interest" description="Disordered" evidence="1">
    <location>
        <begin position="37"/>
        <end position="78"/>
    </location>
</feature>
<protein>
    <submittedName>
        <fullName evidence="2">Uncharacterized protein</fullName>
    </submittedName>
</protein>
<evidence type="ECO:0000256" key="1">
    <source>
        <dbReference type="SAM" id="MobiDB-lite"/>
    </source>
</evidence>
<evidence type="ECO:0000313" key="2">
    <source>
        <dbReference type="EMBL" id="KAK3933900.1"/>
    </source>
</evidence>
<dbReference type="EMBL" id="MU854052">
    <property type="protein sequence ID" value="KAK3933900.1"/>
    <property type="molecule type" value="Genomic_DNA"/>
</dbReference>
<comment type="caution">
    <text evidence="2">The sequence shown here is derived from an EMBL/GenBank/DDBJ whole genome shotgun (WGS) entry which is preliminary data.</text>
</comment>
<accession>A0AAN6MVN9</accession>